<evidence type="ECO:0000313" key="3">
    <source>
        <dbReference type="Proteomes" id="UP000233249"/>
    </source>
</evidence>
<dbReference type="EMBL" id="PJAF01000007">
    <property type="protein sequence ID" value="PKF69093.1"/>
    <property type="molecule type" value="Genomic_DNA"/>
</dbReference>
<evidence type="ECO:0008006" key="4">
    <source>
        <dbReference type="Google" id="ProtNLM"/>
    </source>
</evidence>
<dbReference type="Proteomes" id="UP000233249">
    <property type="component" value="Unassembled WGS sequence"/>
</dbReference>
<accession>A0A2N0X8R4</accession>
<reference evidence="2 3" key="1">
    <citation type="submission" date="2017-12" db="EMBL/GenBank/DDBJ databases">
        <title>Corynebacterium mastitidis 16-1433 Genome.</title>
        <authorList>
            <person name="Gulvik C.A."/>
        </authorList>
    </citation>
    <scope>NUCLEOTIDE SEQUENCE [LARGE SCALE GENOMIC DNA]</scope>
    <source>
        <strain evidence="2 3">16-1433</strain>
    </source>
</reference>
<dbReference type="AlphaFoldDB" id="A0A2N0X8R4"/>
<evidence type="ECO:0000256" key="1">
    <source>
        <dbReference type="SAM" id="MobiDB-lite"/>
    </source>
</evidence>
<dbReference type="Pfam" id="PF13830">
    <property type="entry name" value="DUF4192"/>
    <property type="match status" value="1"/>
</dbReference>
<dbReference type="InterPro" id="IPR025447">
    <property type="entry name" value="DUF4192"/>
</dbReference>
<comment type="caution">
    <text evidence="2">The sequence shown here is derived from an EMBL/GenBank/DDBJ whole genome shotgun (WGS) entry which is preliminary data.</text>
</comment>
<proteinExistence type="predicted"/>
<gene>
    <name evidence="2" type="ORF">CXB45_03725</name>
</gene>
<feature type="region of interest" description="Disordered" evidence="1">
    <location>
        <begin position="1"/>
        <end position="25"/>
    </location>
</feature>
<evidence type="ECO:0000313" key="2">
    <source>
        <dbReference type="EMBL" id="PKF69093.1"/>
    </source>
</evidence>
<protein>
    <recommendedName>
        <fullName evidence="4">DUF4192 domain-containing protein</fullName>
    </recommendedName>
</protein>
<sequence>MLPRGSARHSNEPRAPARSTRREGGLWTTLVIHNPGAARSPRRRRPGIFDAMSTPSFARIPGYLFATIPALLGFYPQDSVVLMGLEPHGSGQPAPFILGRLPEHGTYALGQVLRADASAPSGVLAQGRSLLAEAGSGAFVAFVVGTPPPERLRAVLRDWARGEGSPPFCWGCWHAPGIATGERYAAVRGVPVPEPWRAGTIESVAASPTMGCLLKCGELPEINRREARAFFDPQGAPWPVDARDCLALVSEIRRRSEALAEVMAEAGALLEGEGEARHLAILLGHHRVRDALIPQVLDHAEGAHRTMLAVARKTKGEVRANALCLYALAAAQSGRRWRVPFALQAAQEEVPGHNLARLLHAMAVRCGIEAMLDAVREGAQGADPVHY</sequence>
<dbReference type="STRING" id="1121365.GCA_000375365_00030"/>
<name>A0A2N0X8R4_9CORY</name>
<organism evidence="2 3">
    <name type="scientific">Corynebacterium mastitidis</name>
    <dbReference type="NCBI Taxonomy" id="161890"/>
    <lineage>
        <taxon>Bacteria</taxon>
        <taxon>Bacillati</taxon>
        <taxon>Actinomycetota</taxon>
        <taxon>Actinomycetes</taxon>
        <taxon>Mycobacteriales</taxon>
        <taxon>Corynebacteriaceae</taxon>
        <taxon>Corynebacterium</taxon>
    </lineage>
</organism>